<dbReference type="Proteomes" id="UP000612899">
    <property type="component" value="Unassembled WGS sequence"/>
</dbReference>
<evidence type="ECO:0000256" key="4">
    <source>
        <dbReference type="ARBA" id="ARBA00022692"/>
    </source>
</evidence>
<dbReference type="InterPro" id="IPR051676">
    <property type="entry name" value="UPF0053_domain"/>
</dbReference>
<dbReference type="CDD" id="cd04590">
    <property type="entry name" value="CBS_pair_CorC_HlyC_assoc"/>
    <property type="match status" value="1"/>
</dbReference>
<comment type="similarity">
    <text evidence="2">Belongs to the UPF0053 family.</text>
</comment>
<keyword evidence="7 9" id="KW-0129">CBS domain</keyword>
<keyword evidence="6 10" id="KW-1133">Transmembrane helix</keyword>
<reference evidence="14" key="1">
    <citation type="submission" date="2021-01" db="EMBL/GenBank/DDBJ databases">
        <title>Whole genome shotgun sequence of Rhizocola hellebori NBRC 109834.</title>
        <authorList>
            <person name="Komaki H."/>
            <person name="Tamura T."/>
        </authorList>
    </citation>
    <scope>NUCLEOTIDE SEQUENCE</scope>
    <source>
        <strain evidence="14">NBRC 109834</strain>
    </source>
</reference>
<evidence type="ECO:0000256" key="9">
    <source>
        <dbReference type="PROSITE-ProRule" id="PRU00703"/>
    </source>
</evidence>
<dbReference type="GO" id="GO:0050660">
    <property type="term" value="F:flavin adenine dinucleotide binding"/>
    <property type="evidence" value="ECO:0007669"/>
    <property type="project" value="InterPro"/>
</dbReference>
<feature type="domain" description="CBS" evidence="12">
    <location>
        <begin position="276"/>
        <end position="333"/>
    </location>
</feature>
<evidence type="ECO:0000256" key="1">
    <source>
        <dbReference type="ARBA" id="ARBA00004651"/>
    </source>
</evidence>
<feature type="transmembrane region" description="Helical" evidence="11">
    <location>
        <begin position="100"/>
        <end position="120"/>
    </location>
</feature>
<dbReference type="RefSeq" id="WP_203909972.1">
    <property type="nucleotide sequence ID" value="NZ_BONY01000024.1"/>
</dbReference>
<keyword evidence="3" id="KW-1003">Cell membrane</keyword>
<dbReference type="GO" id="GO:0005886">
    <property type="term" value="C:plasma membrane"/>
    <property type="evidence" value="ECO:0007669"/>
    <property type="project" value="UniProtKB-SubCell"/>
</dbReference>
<dbReference type="AlphaFoldDB" id="A0A8J3Q919"/>
<comment type="subcellular location">
    <subcellularLocation>
        <location evidence="1">Cell membrane</location>
        <topology evidence="1">Multi-pass membrane protein</topology>
    </subcellularLocation>
</comment>
<feature type="domain" description="CNNM transmembrane" evidence="13">
    <location>
        <begin position="1"/>
        <end position="196"/>
    </location>
</feature>
<feature type="transmembrane region" description="Helical" evidence="11">
    <location>
        <begin position="6"/>
        <end position="31"/>
    </location>
</feature>
<dbReference type="Pfam" id="PF00571">
    <property type="entry name" value="CBS"/>
    <property type="match status" value="2"/>
</dbReference>
<dbReference type="SMART" id="SM01091">
    <property type="entry name" value="CorC_HlyC"/>
    <property type="match status" value="1"/>
</dbReference>
<evidence type="ECO:0000256" key="7">
    <source>
        <dbReference type="ARBA" id="ARBA00023122"/>
    </source>
</evidence>
<evidence type="ECO:0000256" key="3">
    <source>
        <dbReference type="ARBA" id="ARBA00022475"/>
    </source>
</evidence>
<keyword evidence="15" id="KW-1185">Reference proteome</keyword>
<proteinExistence type="inferred from homology"/>
<dbReference type="InterPro" id="IPR046342">
    <property type="entry name" value="CBS_dom_sf"/>
</dbReference>
<dbReference type="PROSITE" id="PS51371">
    <property type="entry name" value="CBS"/>
    <property type="match status" value="2"/>
</dbReference>
<dbReference type="SUPFAM" id="SSF54631">
    <property type="entry name" value="CBS-domain pair"/>
    <property type="match status" value="1"/>
</dbReference>
<dbReference type="InterPro" id="IPR005170">
    <property type="entry name" value="Transptr-assoc_dom"/>
</dbReference>
<feature type="domain" description="CBS" evidence="12">
    <location>
        <begin position="214"/>
        <end position="274"/>
    </location>
</feature>
<keyword evidence="8 10" id="KW-0472">Membrane</keyword>
<evidence type="ECO:0000256" key="11">
    <source>
        <dbReference type="SAM" id="Phobius"/>
    </source>
</evidence>
<evidence type="ECO:0000256" key="5">
    <source>
        <dbReference type="ARBA" id="ARBA00022737"/>
    </source>
</evidence>
<evidence type="ECO:0000313" key="14">
    <source>
        <dbReference type="EMBL" id="GIH06151.1"/>
    </source>
</evidence>
<dbReference type="InterPro" id="IPR016169">
    <property type="entry name" value="FAD-bd_PCMH_sub2"/>
</dbReference>
<dbReference type="PANTHER" id="PTHR43099">
    <property type="entry name" value="UPF0053 PROTEIN YRKA"/>
    <property type="match status" value="1"/>
</dbReference>
<dbReference type="SMART" id="SM00116">
    <property type="entry name" value="CBS"/>
    <property type="match status" value="2"/>
</dbReference>
<dbReference type="Gene3D" id="3.30.465.10">
    <property type="match status" value="1"/>
</dbReference>
<gene>
    <name evidence="14" type="ORF">Rhe02_42180</name>
</gene>
<dbReference type="EMBL" id="BONY01000024">
    <property type="protein sequence ID" value="GIH06151.1"/>
    <property type="molecule type" value="Genomic_DNA"/>
</dbReference>
<evidence type="ECO:0000313" key="15">
    <source>
        <dbReference type="Proteomes" id="UP000612899"/>
    </source>
</evidence>
<dbReference type="InterPro" id="IPR002550">
    <property type="entry name" value="CNNM"/>
</dbReference>
<keyword evidence="5" id="KW-0677">Repeat</keyword>
<dbReference type="Pfam" id="PF01595">
    <property type="entry name" value="CNNM"/>
    <property type="match status" value="1"/>
</dbReference>
<evidence type="ECO:0000256" key="10">
    <source>
        <dbReference type="PROSITE-ProRule" id="PRU01193"/>
    </source>
</evidence>
<dbReference type="InterPro" id="IPR044751">
    <property type="entry name" value="Ion_transp-like_CBS"/>
</dbReference>
<dbReference type="SUPFAM" id="SSF56176">
    <property type="entry name" value="FAD-binding/transporter-associated domain-like"/>
    <property type="match status" value="1"/>
</dbReference>
<dbReference type="PANTHER" id="PTHR43099:SF5">
    <property type="entry name" value="HLYC_CORC FAMILY TRANSPORTER"/>
    <property type="match status" value="1"/>
</dbReference>
<evidence type="ECO:0000256" key="8">
    <source>
        <dbReference type="ARBA" id="ARBA00023136"/>
    </source>
</evidence>
<accession>A0A8J3Q919</accession>
<dbReference type="Pfam" id="PF03471">
    <property type="entry name" value="CorC_HlyC"/>
    <property type="match status" value="1"/>
</dbReference>
<evidence type="ECO:0000259" key="12">
    <source>
        <dbReference type="PROSITE" id="PS51371"/>
    </source>
</evidence>
<dbReference type="Gene3D" id="3.10.580.10">
    <property type="entry name" value="CBS-domain"/>
    <property type="match status" value="1"/>
</dbReference>
<evidence type="ECO:0000256" key="6">
    <source>
        <dbReference type="ARBA" id="ARBA00022989"/>
    </source>
</evidence>
<protein>
    <submittedName>
        <fullName evidence="14">Membrane protein</fullName>
    </submittedName>
</protein>
<organism evidence="14 15">
    <name type="scientific">Rhizocola hellebori</name>
    <dbReference type="NCBI Taxonomy" id="1392758"/>
    <lineage>
        <taxon>Bacteria</taxon>
        <taxon>Bacillati</taxon>
        <taxon>Actinomycetota</taxon>
        <taxon>Actinomycetes</taxon>
        <taxon>Micromonosporales</taxon>
        <taxon>Micromonosporaceae</taxon>
        <taxon>Rhizocola</taxon>
    </lineage>
</organism>
<dbReference type="InterPro" id="IPR036318">
    <property type="entry name" value="FAD-bd_PCMH-like_sf"/>
</dbReference>
<feature type="transmembrane region" description="Helical" evidence="11">
    <location>
        <begin position="59"/>
        <end position="80"/>
    </location>
</feature>
<evidence type="ECO:0000259" key="13">
    <source>
        <dbReference type="PROSITE" id="PS51846"/>
    </source>
</evidence>
<evidence type="ECO:0000256" key="2">
    <source>
        <dbReference type="ARBA" id="ARBA00006337"/>
    </source>
</evidence>
<name>A0A8J3Q919_9ACTN</name>
<keyword evidence="4 10" id="KW-0812">Transmembrane</keyword>
<comment type="caution">
    <text evidence="14">The sequence shown here is derived from an EMBL/GenBank/DDBJ whole genome shotgun (WGS) entry which is preliminary data.</text>
</comment>
<dbReference type="PROSITE" id="PS51846">
    <property type="entry name" value="CNNM"/>
    <property type="match status" value="1"/>
</dbReference>
<dbReference type="InterPro" id="IPR000644">
    <property type="entry name" value="CBS_dom"/>
</dbReference>
<sequence>MGGYGTQVLLVLVLILVNGALSGSEMALISLRESQIQRLERTSRGGRVLARLSKDPNRFLATIQIGITLAGFLASAFAATSLAAPLVKPLEFLGEAAEPTAIIIVTIVLAFVSLVLGELAPKRIAMQRAEGWATAAARPLDWMATASRPAVWLLGRSTDLIVRIAGVDPTAARQEISTEEIRELVVAQRGFTAQQRDIIAGAFDITERVVREILVPRNDVTTLPTGMEVAQALRVLADSGHTRAPVVGAGGLEDVIGVVHLRDLLSAEGGPTAGDRARPPMLLPETLPVADAMRQLRTQREQFALVVDEHGAIDGIVTMEDLVEEVVGEIYDETDRDIVAVLREGDDVLLVPGSFPIHDLPDLGIDTHKIVGPDYTTVAGLIIDRLGRIPTTVGDTVTLPGFTAEVTQISGRTVGQARLRLTGRNRKSAEPAVD</sequence>